<evidence type="ECO:0000313" key="2">
    <source>
        <dbReference type="Proteomes" id="UP000054721"/>
    </source>
</evidence>
<organism evidence="1 2">
    <name type="scientific">Trichinella nativa</name>
    <dbReference type="NCBI Taxonomy" id="6335"/>
    <lineage>
        <taxon>Eukaryota</taxon>
        <taxon>Metazoa</taxon>
        <taxon>Ecdysozoa</taxon>
        <taxon>Nematoda</taxon>
        <taxon>Enoplea</taxon>
        <taxon>Dorylaimia</taxon>
        <taxon>Trichinellida</taxon>
        <taxon>Trichinellidae</taxon>
        <taxon>Trichinella</taxon>
    </lineage>
</organism>
<dbReference type="EMBL" id="JYDW01000045">
    <property type="protein sequence ID" value="KRZ59205.1"/>
    <property type="molecule type" value="Genomic_DNA"/>
</dbReference>
<comment type="caution">
    <text evidence="1">The sequence shown here is derived from an EMBL/GenBank/DDBJ whole genome shotgun (WGS) entry which is preliminary data.</text>
</comment>
<name>A0A0V1LI62_9BILA</name>
<accession>A0A0V1LI62</accession>
<evidence type="ECO:0000313" key="1">
    <source>
        <dbReference type="EMBL" id="KRZ59205.1"/>
    </source>
</evidence>
<dbReference type="Proteomes" id="UP000054721">
    <property type="component" value="Unassembled WGS sequence"/>
</dbReference>
<dbReference type="AlphaFoldDB" id="A0A0V1LI62"/>
<protein>
    <submittedName>
        <fullName evidence="1">Uncharacterized protein</fullName>
    </submittedName>
</protein>
<gene>
    <name evidence="1" type="ORF">T02_10318</name>
</gene>
<sequence>MPRCTHWVIEIRIELLPSNATPAFPLHRYYKQAKPTPVLLCLSVCLFRTQPLKLKHEVQSCT</sequence>
<proteinExistence type="predicted"/>
<keyword evidence="2" id="KW-1185">Reference proteome</keyword>
<reference evidence="1 2" key="1">
    <citation type="submission" date="2015-05" db="EMBL/GenBank/DDBJ databases">
        <title>Evolution of Trichinella species and genotypes.</title>
        <authorList>
            <person name="Korhonen P.K."/>
            <person name="Edoardo P."/>
            <person name="Giuseppe L.R."/>
            <person name="Gasser R.B."/>
        </authorList>
    </citation>
    <scope>NUCLEOTIDE SEQUENCE [LARGE SCALE GENOMIC DNA]</scope>
    <source>
        <strain evidence="1">ISS10</strain>
    </source>
</reference>